<dbReference type="PANTHER" id="PTHR42646:SF2">
    <property type="entry name" value="5'-3' EXONUCLEASE FAMILY PROTEIN"/>
    <property type="match status" value="1"/>
</dbReference>
<dbReference type="Gene3D" id="3.40.50.1010">
    <property type="entry name" value="5'-nuclease"/>
    <property type="match status" value="1"/>
</dbReference>
<dbReference type="InterPro" id="IPR020045">
    <property type="entry name" value="DNA_polI_H3TH"/>
</dbReference>
<dbReference type="CDD" id="cd09859">
    <property type="entry name" value="PIN_53EXO"/>
    <property type="match status" value="1"/>
</dbReference>
<feature type="compositionally biased region" description="Polar residues" evidence="4">
    <location>
        <begin position="311"/>
        <end position="323"/>
    </location>
</feature>
<proteinExistence type="predicted"/>
<dbReference type="SUPFAM" id="SSF47807">
    <property type="entry name" value="5' to 3' exonuclease, C-terminal subdomain"/>
    <property type="match status" value="1"/>
</dbReference>
<dbReference type="PROSITE" id="PS51462">
    <property type="entry name" value="NUDIX"/>
    <property type="match status" value="1"/>
</dbReference>
<accession>A0A7V8JKH8</accession>
<dbReference type="FunFam" id="1.10.150.20:FF:000003">
    <property type="entry name" value="DNA polymerase I"/>
    <property type="match status" value="1"/>
</dbReference>
<feature type="domain" description="Nudix hydrolase" evidence="5">
    <location>
        <begin position="351"/>
        <end position="484"/>
    </location>
</feature>
<dbReference type="Gene3D" id="3.90.79.10">
    <property type="entry name" value="Nucleoside Triphosphate Pyrophosphohydrolase"/>
    <property type="match status" value="1"/>
</dbReference>
<dbReference type="CDD" id="cd09898">
    <property type="entry name" value="H3TH_53EXO"/>
    <property type="match status" value="1"/>
</dbReference>
<feature type="region of interest" description="Disordered" evidence="4">
    <location>
        <begin position="295"/>
        <end position="325"/>
    </location>
</feature>
<dbReference type="InterPro" id="IPR000086">
    <property type="entry name" value="NUDIX_hydrolase_dom"/>
</dbReference>
<evidence type="ECO:0000313" key="6">
    <source>
        <dbReference type="EMBL" id="KAF1013919.1"/>
    </source>
</evidence>
<dbReference type="SMART" id="SM00475">
    <property type="entry name" value="53EXOc"/>
    <property type="match status" value="1"/>
</dbReference>
<dbReference type="InterPro" id="IPR008918">
    <property type="entry name" value="HhH2"/>
</dbReference>
<dbReference type="InterPro" id="IPR020046">
    <property type="entry name" value="5-3_exonucl_a-hlix_arch_N"/>
</dbReference>
<evidence type="ECO:0000259" key="5">
    <source>
        <dbReference type="PROSITE" id="PS51462"/>
    </source>
</evidence>
<keyword evidence="3" id="KW-0238">DNA-binding</keyword>
<dbReference type="Proteomes" id="UP000487117">
    <property type="component" value="Unassembled WGS sequence"/>
</dbReference>
<comment type="caution">
    <text evidence="6">The sequence shown here is derived from an EMBL/GenBank/DDBJ whole genome shotgun (WGS) entry which is preliminary data.</text>
</comment>
<dbReference type="SUPFAM" id="SSF55811">
    <property type="entry name" value="Nudix"/>
    <property type="match status" value="1"/>
</dbReference>
<keyword evidence="1" id="KW-0540">Nuclease</keyword>
<evidence type="ECO:0000313" key="7">
    <source>
        <dbReference type="Proteomes" id="UP000487117"/>
    </source>
</evidence>
<dbReference type="AlphaFoldDB" id="A0A7V8JKH8"/>
<dbReference type="GO" id="GO:0033567">
    <property type="term" value="P:DNA replication, Okazaki fragment processing"/>
    <property type="evidence" value="ECO:0007669"/>
    <property type="project" value="InterPro"/>
</dbReference>
<dbReference type="GO" id="GO:0003677">
    <property type="term" value="F:DNA binding"/>
    <property type="evidence" value="ECO:0007669"/>
    <property type="project" value="UniProtKB-KW"/>
</dbReference>
<evidence type="ECO:0000256" key="2">
    <source>
        <dbReference type="ARBA" id="ARBA00022801"/>
    </source>
</evidence>
<dbReference type="PANTHER" id="PTHR42646">
    <property type="entry name" value="FLAP ENDONUCLEASE XNI"/>
    <property type="match status" value="1"/>
</dbReference>
<dbReference type="Gene3D" id="1.10.150.20">
    <property type="entry name" value="5' to 3' exonuclease, C-terminal subdomain"/>
    <property type="match status" value="1"/>
</dbReference>
<organism evidence="6 7">
    <name type="scientific">Stenotrophomonas maltophilia</name>
    <name type="common">Pseudomonas maltophilia</name>
    <name type="synonym">Xanthomonas maltophilia</name>
    <dbReference type="NCBI Taxonomy" id="40324"/>
    <lineage>
        <taxon>Bacteria</taxon>
        <taxon>Pseudomonadati</taxon>
        <taxon>Pseudomonadota</taxon>
        <taxon>Gammaproteobacteria</taxon>
        <taxon>Lysobacterales</taxon>
        <taxon>Lysobacteraceae</taxon>
        <taxon>Stenotrophomonas</taxon>
        <taxon>Stenotrophomonas maltophilia group</taxon>
    </lineage>
</organism>
<dbReference type="SMART" id="SM00279">
    <property type="entry name" value="HhH2"/>
    <property type="match status" value="1"/>
</dbReference>
<evidence type="ECO:0000256" key="3">
    <source>
        <dbReference type="ARBA" id="ARBA00023125"/>
    </source>
</evidence>
<reference evidence="7" key="1">
    <citation type="journal article" date="2020" name="MBio">
        <title>Horizontal gene transfer to a defensive symbiont with a reduced genome amongst a multipartite beetle microbiome.</title>
        <authorList>
            <person name="Waterworth S.C."/>
            <person name="Florez L.V."/>
            <person name="Rees E.R."/>
            <person name="Hertweck C."/>
            <person name="Kaltenpoth M."/>
            <person name="Kwan J.C."/>
        </authorList>
    </citation>
    <scope>NUCLEOTIDE SEQUENCE [LARGE SCALE GENOMIC DNA]</scope>
</reference>
<name>A0A7V8JKH8_STEMA</name>
<dbReference type="EMBL" id="WNDS01000004">
    <property type="protein sequence ID" value="KAF1013919.1"/>
    <property type="molecule type" value="Genomic_DNA"/>
</dbReference>
<evidence type="ECO:0000256" key="1">
    <source>
        <dbReference type="ARBA" id="ARBA00022722"/>
    </source>
</evidence>
<dbReference type="Pfam" id="PF02739">
    <property type="entry name" value="5_3_exonuc_N"/>
    <property type="match status" value="1"/>
</dbReference>
<evidence type="ECO:0000256" key="4">
    <source>
        <dbReference type="SAM" id="MobiDB-lite"/>
    </source>
</evidence>
<gene>
    <name evidence="6" type="primary">polA_1</name>
    <name evidence="6" type="ORF">GAK31_02942</name>
</gene>
<dbReference type="InterPro" id="IPR002421">
    <property type="entry name" value="5-3_exonuclease"/>
</dbReference>
<dbReference type="Pfam" id="PF00293">
    <property type="entry name" value="NUDIX"/>
    <property type="match status" value="1"/>
</dbReference>
<dbReference type="InterPro" id="IPR036279">
    <property type="entry name" value="5-3_exonuclease_C_sf"/>
</dbReference>
<dbReference type="CDD" id="cd03424">
    <property type="entry name" value="NUDIX_ADPRase_Nudt5_UGPPase_Nudt14"/>
    <property type="match status" value="1"/>
</dbReference>
<dbReference type="GO" id="GO:0008409">
    <property type="term" value="F:5'-3' exonuclease activity"/>
    <property type="evidence" value="ECO:0007669"/>
    <property type="project" value="InterPro"/>
</dbReference>
<dbReference type="SUPFAM" id="SSF88723">
    <property type="entry name" value="PIN domain-like"/>
    <property type="match status" value="1"/>
</dbReference>
<sequence length="501" mass="55368">MSAVVPMPAPALRAPLYLVDASIYVFRAWHSLPEQFQDAQGWPANAVRGFARFLLDLLERERPRHIAIAFDEALDNGFRHRLYPAYKANRDPAPEALKRQFVHCKALCAALGLVVLARHEYEADDLIGSALHGHREGYRGVIISADKDLSQLLLEHDEQWDYARNQRWGMAGVKARHGVHAHQIADYLALCGDAVDNIPGISGVGSKSAAVLLGHFGSMDALFERLDEVPFLRLRGAAQMATRLREQREHAQLWRQLTTIALDAPLEGCQPGLLRQPVDPELLDGLCATLRFGPMARRPPVPGRRRGRPSSHPQRARMSQRNTEAPRVVYEGRYQRMVVRGTWEYSERVHAGGLAAIIIAVTPDDNVLFVEQFRVPLQAPTIEMPAGLVGDIDAGESIETSAVRELEEETGWTAAHAEVLMIGPTSSGASNEKIAFVRATGLTRIGEGGGDDSEDIIVHEVPRARAAAWLVQKMGEGYALDAKLWAGLWMIEHHLDGTPRG</sequence>
<keyword evidence="2" id="KW-0378">Hydrolase</keyword>
<dbReference type="InterPro" id="IPR029060">
    <property type="entry name" value="PIN-like_dom_sf"/>
</dbReference>
<dbReference type="GO" id="GO:0017108">
    <property type="term" value="F:5'-flap endonuclease activity"/>
    <property type="evidence" value="ECO:0007669"/>
    <property type="project" value="InterPro"/>
</dbReference>
<dbReference type="InterPro" id="IPR038969">
    <property type="entry name" value="FEN"/>
</dbReference>
<dbReference type="Pfam" id="PF01367">
    <property type="entry name" value="5_3_exonuc"/>
    <property type="match status" value="1"/>
</dbReference>
<protein>
    <submittedName>
        <fullName evidence="6">DNA polymerase I</fullName>
    </submittedName>
</protein>
<dbReference type="InterPro" id="IPR015797">
    <property type="entry name" value="NUDIX_hydrolase-like_dom_sf"/>
</dbReference>